<dbReference type="AlphaFoldDB" id="A0A5B0PKT8"/>
<evidence type="ECO:0000313" key="2">
    <source>
        <dbReference type="Proteomes" id="UP000324748"/>
    </source>
</evidence>
<organism evidence="1 2">
    <name type="scientific">Puccinia graminis f. sp. tritici</name>
    <dbReference type="NCBI Taxonomy" id="56615"/>
    <lineage>
        <taxon>Eukaryota</taxon>
        <taxon>Fungi</taxon>
        <taxon>Dikarya</taxon>
        <taxon>Basidiomycota</taxon>
        <taxon>Pucciniomycotina</taxon>
        <taxon>Pucciniomycetes</taxon>
        <taxon>Pucciniales</taxon>
        <taxon>Pucciniaceae</taxon>
        <taxon>Puccinia</taxon>
    </lineage>
</organism>
<dbReference type="Proteomes" id="UP000324748">
    <property type="component" value="Unassembled WGS sequence"/>
</dbReference>
<gene>
    <name evidence="1" type="ORF">PGT21_036567</name>
</gene>
<sequence length="61" mass="6811">MLRISIRFLDLMSKGISLFERNPMLKKSASYFEVILAPASICVFSRASLSMKCCSSSKLGF</sequence>
<evidence type="ECO:0000313" key="1">
    <source>
        <dbReference type="EMBL" id="KAA1102175.1"/>
    </source>
</evidence>
<reference evidence="1 2" key="1">
    <citation type="submission" date="2019-05" db="EMBL/GenBank/DDBJ databases">
        <title>Emergence of the Ug99 lineage of the wheat stem rust pathogen through somatic hybridization.</title>
        <authorList>
            <person name="Li F."/>
            <person name="Upadhyaya N.M."/>
            <person name="Sperschneider J."/>
            <person name="Matny O."/>
            <person name="Nguyen-Phuc H."/>
            <person name="Mago R."/>
            <person name="Raley C."/>
            <person name="Miller M.E."/>
            <person name="Silverstein K.A.T."/>
            <person name="Henningsen E."/>
            <person name="Hirsch C.D."/>
            <person name="Visser B."/>
            <person name="Pretorius Z.A."/>
            <person name="Steffenson B.J."/>
            <person name="Schwessinger B."/>
            <person name="Dodds P.N."/>
            <person name="Figueroa M."/>
        </authorList>
    </citation>
    <scope>NUCLEOTIDE SEQUENCE [LARGE SCALE GENOMIC DNA]</scope>
    <source>
        <strain evidence="1">21-0</strain>
    </source>
</reference>
<accession>A0A5B0PKT8</accession>
<protein>
    <submittedName>
        <fullName evidence="1">Uncharacterized protein</fullName>
    </submittedName>
</protein>
<comment type="caution">
    <text evidence="1">The sequence shown here is derived from an EMBL/GenBank/DDBJ whole genome shotgun (WGS) entry which is preliminary data.</text>
</comment>
<keyword evidence="2" id="KW-1185">Reference proteome</keyword>
<dbReference type="EMBL" id="VSWC01000053">
    <property type="protein sequence ID" value="KAA1102175.1"/>
    <property type="molecule type" value="Genomic_DNA"/>
</dbReference>
<proteinExistence type="predicted"/>
<name>A0A5B0PKT8_PUCGR</name>